<accession>D0P068</accession>
<dbReference type="Proteomes" id="UP000006643">
    <property type="component" value="Unassembled WGS sequence"/>
</dbReference>
<feature type="signal peptide" evidence="2">
    <location>
        <begin position="1"/>
        <end position="27"/>
    </location>
</feature>
<protein>
    <submittedName>
        <fullName evidence="3">Secreted RxLR effector peptide protein, putative</fullName>
    </submittedName>
</protein>
<reference evidence="4" key="1">
    <citation type="journal article" date="2009" name="Nature">
        <title>Genome sequence and analysis of the Irish potato famine pathogen Phytophthora infestans.</title>
        <authorList>
            <consortium name="The Broad Institute Genome Sequencing Platform"/>
            <person name="Haas B.J."/>
            <person name="Kamoun S."/>
            <person name="Zody M.C."/>
            <person name="Jiang R.H."/>
            <person name="Handsaker R.E."/>
            <person name="Cano L.M."/>
            <person name="Grabherr M."/>
            <person name="Kodira C.D."/>
            <person name="Raffaele S."/>
            <person name="Torto-Alalibo T."/>
            <person name="Bozkurt T.O."/>
            <person name="Ah-Fong A.M."/>
            <person name="Alvarado L."/>
            <person name="Anderson V.L."/>
            <person name="Armstrong M.R."/>
            <person name="Avrova A."/>
            <person name="Baxter L."/>
            <person name="Beynon J."/>
            <person name="Boevink P.C."/>
            <person name="Bollmann S.R."/>
            <person name="Bos J.I."/>
            <person name="Bulone V."/>
            <person name="Cai G."/>
            <person name="Cakir C."/>
            <person name="Carrington J.C."/>
            <person name="Chawner M."/>
            <person name="Conti L."/>
            <person name="Costanzo S."/>
            <person name="Ewan R."/>
            <person name="Fahlgren N."/>
            <person name="Fischbach M.A."/>
            <person name="Fugelstad J."/>
            <person name="Gilroy E.M."/>
            <person name="Gnerre S."/>
            <person name="Green P.J."/>
            <person name="Grenville-Briggs L.J."/>
            <person name="Griffith J."/>
            <person name="Grunwald N.J."/>
            <person name="Horn K."/>
            <person name="Horner N.R."/>
            <person name="Hu C.H."/>
            <person name="Huitema E."/>
            <person name="Jeong D.H."/>
            <person name="Jones A.M."/>
            <person name="Jones J.D."/>
            <person name="Jones R.W."/>
            <person name="Karlsson E.K."/>
            <person name="Kunjeti S.G."/>
            <person name="Lamour K."/>
            <person name="Liu Z."/>
            <person name="Ma L."/>
            <person name="Maclean D."/>
            <person name="Chibucos M.C."/>
            <person name="McDonald H."/>
            <person name="McWalters J."/>
            <person name="Meijer H.J."/>
            <person name="Morgan W."/>
            <person name="Morris P.F."/>
            <person name="Munro C.A."/>
            <person name="O'Neill K."/>
            <person name="Ospina-Giraldo M."/>
            <person name="Pinzon A."/>
            <person name="Pritchard L."/>
            <person name="Ramsahoye B."/>
            <person name="Ren Q."/>
            <person name="Restrepo S."/>
            <person name="Roy S."/>
            <person name="Sadanandom A."/>
            <person name="Savidor A."/>
            <person name="Schornack S."/>
            <person name="Schwartz D.C."/>
            <person name="Schumann U.D."/>
            <person name="Schwessinger B."/>
            <person name="Seyer L."/>
            <person name="Sharpe T."/>
            <person name="Silvar C."/>
            <person name="Song J."/>
            <person name="Studholme D.J."/>
            <person name="Sykes S."/>
            <person name="Thines M."/>
            <person name="van de Vondervoort P.J."/>
            <person name="Phuntumart V."/>
            <person name="Wawra S."/>
            <person name="Weide R."/>
            <person name="Win J."/>
            <person name="Young C."/>
            <person name="Zhou S."/>
            <person name="Fry W."/>
            <person name="Meyers B.C."/>
            <person name="van West P."/>
            <person name="Ristaino J."/>
            <person name="Govers F."/>
            <person name="Birch P.R."/>
            <person name="Whisson S.C."/>
            <person name="Judelson H.S."/>
            <person name="Nusbaum C."/>
        </authorList>
    </citation>
    <scope>NUCLEOTIDE SEQUENCE [LARGE SCALE GENOMIC DNA]</scope>
    <source>
        <strain evidence="4">T30-4</strain>
    </source>
</reference>
<name>D0P068_PHYIT</name>
<dbReference type="HOGENOM" id="CLU_118332_0_0_1"/>
<dbReference type="AlphaFoldDB" id="D0P068"/>
<keyword evidence="4" id="KW-1185">Reference proteome</keyword>
<keyword evidence="1" id="KW-0812">Transmembrane</keyword>
<dbReference type="KEGG" id="pif:PITG_19529"/>
<proteinExistence type="predicted"/>
<dbReference type="OrthoDB" id="115580at2759"/>
<dbReference type="VEuPathDB" id="FungiDB:PITG_19529"/>
<dbReference type="EMBL" id="DS028212">
    <property type="protein sequence ID" value="EEY70238.1"/>
    <property type="molecule type" value="Genomic_DNA"/>
</dbReference>
<keyword evidence="1" id="KW-0472">Membrane</keyword>
<feature type="transmembrane region" description="Helical" evidence="1">
    <location>
        <begin position="176"/>
        <end position="194"/>
    </location>
</feature>
<keyword evidence="1" id="KW-1133">Transmembrane helix</keyword>
<organism evidence="3 4">
    <name type="scientific">Phytophthora infestans (strain T30-4)</name>
    <name type="common">Potato late blight agent</name>
    <dbReference type="NCBI Taxonomy" id="403677"/>
    <lineage>
        <taxon>Eukaryota</taxon>
        <taxon>Sar</taxon>
        <taxon>Stramenopiles</taxon>
        <taxon>Oomycota</taxon>
        <taxon>Peronosporomycetes</taxon>
        <taxon>Peronosporales</taxon>
        <taxon>Peronosporaceae</taxon>
        <taxon>Phytophthora</taxon>
    </lineage>
</organism>
<feature type="non-terminal residue" evidence="3">
    <location>
        <position position="236"/>
    </location>
</feature>
<evidence type="ECO:0000256" key="2">
    <source>
        <dbReference type="SAM" id="SignalP"/>
    </source>
</evidence>
<keyword evidence="2" id="KW-0732">Signal</keyword>
<dbReference type="InParanoid" id="D0P068"/>
<dbReference type="GeneID" id="9467182"/>
<sequence length="236" mass="26454">MLLRERMRHRTLLTLLVVALAAFVVVAKDTVKGISISGEAKSESEVRDDTDSRLYLKAATDSFGPATEERGISIKMPSFNGIKSLFSKTSNLGAGMKYSPEVATALKTPKVNQAFRHVVKQPGIVQRFRNNLKLNSLASLLRRRPAQFTSRQVTNVGHLAFKTSSSRTFGQMWNKYGAAFLFVVGIIFLFTMVYKASQPFEPGLENDLLFFYINWLIERRATECTFLRAIFNVAAS</sequence>
<evidence type="ECO:0000313" key="4">
    <source>
        <dbReference type="Proteomes" id="UP000006643"/>
    </source>
</evidence>
<gene>
    <name evidence="3" type="ORF">PITG_19529</name>
</gene>
<dbReference type="eggNOG" id="ENOG502RF9Q">
    <property type="taxonomic scope" value="Eukaryota"/>
</dbReference>
<feature type="chain" id="PRO_5003013748" evidence="2">
    <location>
        <begin position="28"/>
        <end position="236"/>
    </location>
</feature>
<evidence type="ECO:0000313" key="3">
    <source>
        <dbReference type="EMBL" id="EEY70238.1"/>
    </source>
</evidence>
<dbReference type="RefSeq" id="XP_002996997.1">
    <property type="nucleotide sequence ID" value="XM_002996951.2"/>
</dbReference>
<evidence type="ECO:0000256" key="1">
    <source>
        <dbReference type="SAM" id="Phobius"/>
    </source>
</evidence>